<dbReference type="PANTHER" id="PTHR13627:SF33">
    <property type="entry name" value="LICD FAMILY PROTEIN"/>
    <property type="match status" value="1"/>
</dbReference>
<organism evidence="3 4">
    <name type="scientific">Phytophthora kernoviae</name>
    <dbReference type="NCBI Taxonomy" id="325452"/>
    <lineage>
        <taxon>Eukaryota</taxon>
        <taxon>Sar</taxon>
        <taxon>Stramenopiles</taxon>
        <taxon>Oomycota</taxon>
        <taxon>Peronosporomycetes</taxon>
        <taxon>Peronosporales</taxon>
        <taxon>Peronosporaceae</taxon>
        <taxon>Phytophthora</taxon>
    </lineage>
</organism>
<dbReference type="InterPro" id="IPR052613">
    <property type="entry name" value="LicD_transferase"/>
</dbReference>
<keyword evidence="1" id="KW-0812">Transmembrane</keyword>
<dbReference type="EMBL" id="MBAD02002193">
    <property type="protein sequence ID" value="RLN49120.1"/>
    <property type="molecule type" value="Genomic_DNA"/>
</dbReference>
<gene>
    <name evidence="2" type="ORF">BBJ29_009735</name>
    <name evidence="3" type="ORF">BBP00_00006039</name>
</gene>
<dbReference type="Proteomes" id="UP000284657">
    <property type="component" value="Unassembled WGS sequence"/>
</dbReference>
<evidence type="ECO:0000313" key="5">
    <source>
        <dbReference type="Proteomes" id="UP000284657"/>
    </source>
</evidence>
<reference evidence="4 5" key="1">
    <citation type="submission" date="2018-07" db="EMBL/GenBank/DDBJ databases">
        <title>Genome sequencing of oomycete isolates from Chile give support for New Zealand origin for Phytophthora kernoviae and make available the first Nothophytophthora sp. genome.</title>
        <authorList>
            <person name="Studholme D.J."/>
            <person name="Sanfuentes E."/>
            <person name="Panda P."/>
            <person name="Hill R."/>
            <person name="Sambles C."/>
            <person name="Grant M."/>
            <person name="Williams N.M."/>
            <person name="Mcdougal R.L."/>
        </authorList>
    </citation>
    <scope>NUCLEOTIDE SEQUENCE [LARGE SCALE GENOMIC DNA]</scope>
    <source>
        <strain evidence="3">Chile6</strain>
        <strain evidence="2">Chile7</strain>
    </source>
</reference>
<sequence>MATNRKNTEIDISFAEAQDIPHRVAEPLKHGKKPKNSCAGSTVVTTVILLMVGLVAFDISMEMHILSSGLDCFLLANATLEVPTCSPTTVNVSSIEYHSGHRARNNQGYSYCLPISGRKDTSFCTAADRMDLVALPSKENRCYASVLHMLLVEVYEELQASGKSPIIVFGSLLGAVRDASMIPFTEDADIGYSGDLAANNELHLALWRKGYHFFFYDIWRVCVAPTHPLAASLYDPSLPVTASFAVPYVDLYAMEQINNTEWNLEGMKKVNNTRMMLPDDKIRPFAQMTINGVPFDTVHDPKFFLVEMYGDEFMTPKPRRA</sequence>
<proteinExistence type="predicted"/>
<accession>A0A3F2RM77</accession>
<evidence type="ECO:0000256" key="1">
    <source>
        <dbReference type="SAM" id="Phobius"/>
    </source>
</evidence>
<name>A0A3F2RM77_9STRA</name>
<keyword evidence="1" id="KW-0472">Membrane</keyword>
<evidence type="ECO:0000313" key="4">
    <source>
        <dbReference type="Proteomes" id="UP000277300"/>
    </source>
</evidence>
<evidence type="ECO:0000313" key="2">
    <source>
        <dbReference type="EMBL" id="RLN49120.1"/>
    </source>
</evidence>
<dbReference type="OrthoDB" id="444255at2759"/>
<dbReference type="AlphaFoldDB" id="A0A3F2RM77"/>
<dbReference type="EMBL" id="MBDO02000193">
    <property type="protein sequence ID" value="RLN60329.1"/>
    <property type="molecule type" value="Genomic_DNA"/>
</dbReference>
<dbReference type="Proteomes" id="UP000277300">
    <property type="component" value="Unassembled WGS sequence"/>
</dbReference>
<keyword evidence="1" id="KW-1133">Transmembrane helix</keyword>
<dbReference type="PANTHER" id="PTHR13627">
    <property type="entry name" value="FUKUTIN RELATED PROTEIN"/>
    <property type="match status" value="1"/>
</dbReference>
<feature type="transmembrane region" description="Helical" evidence="1">
    <location>
        <begin position="38"/>
        <end position="57"/>
    </location>
</feature>
<comment type="caution">
    <text evidence="3">The sequence shown here is derived from an EMBL/GenBank/DDBJ whole genome shotgun (WGS) entry which is preliminary data.</text>
</comment>
<evidence type="ECO:0000313" key="3">
    <source>
        <dbReference type="EMBL" id="RLN60329.1"/>
    </source>
</evidence>
<protein>
    <submittedName>
        <fullName evidence="3">Uncharacterized protein</fullName>
    </submittedName>
</protein>